<keyword evidence="2" id="KW-1185">Reference proteome</keyword>
<accession>A0A7T3RDI9</accession>
<sequence>MTEGQWKAFCSYRDGYRSLCAKWNSLAGSLFPLQKAAALKDTPEYPLQNAVVYNTAYDKVTQDDEINYIVIGDNPGKEEQLNAKRAYLVGQSGRIAEGFFKRNAEFYTDFRKNVIIMNKTPVHTAKTAHLKFLKKNGGPEICTLIDDSQRIMAQMAAELHRSLYEYAAEGGRKPELWLVGYSELKEKGIFSIYRDTLLSSYKGGKDSAWESVFVFQHFSMNRFLVDLNKFKDENPSFTNERSLKTIGRKHRIEIFGI</sequence>
<gene>
    <name evidence="1" type="ORF">IWA51_00075</name>
</gene>
<name>A0A7T3RDI9_9SPIR</name>
<evidence type="ECO:0000313" key="1">
    <source>
        <dbReference type="EMBL" id="QQA01070.1"/>
    </source>
</evidence>
<organism evidence="1 2">
    <name type="scientific">Treponema peruense</name>
    <dbReference type="NCBI Taxonomy" id="2787628"/>
    <lineage>
        <taxon>Bacteria</taxon>
        <taxon>Pseudomonadati</taxon>
        <taxon>Spirochaetota</taxon>
        <taxon>Spirochaetia</taxon>
        <taxon>Spirochaetales</taxon>
        <taxon>Treponemataceae</taxon>
        <taxon>Treponema</taxon>
    </lineage>
</organism>
<dbReference type="AlphaFoldDB" id="A0A7T3RDI9"/>
<protein>
    <submittedName>
        <fullName evidence="1">Uncharacterized protein</fullName>
    </submittedName>
</protein>
<dbReference type="KEGG" id="tper:IWA51_00075"/>
<dbReference type="EMBL" id="CP064936">
    <property type="protein sequence ID" value="QQA01070.1"/>
    <property type="molecule type" value="Genomic_DNA"/>
</dbReference>
<reference evidence="1 2" key="1">
    <citation type="submission" date="2020-11" db="EMBL/GenBank/DDBJ databases">
        <title>Treponema Peruensis nv. sp., first commensal Treponema isolated from human feces.</title>
        <authorList>
            <person name="Belkhou C."/>
            <person name="Raes J."/>
        </authorList>
    </citation>
    <scope>NUCLEOTIDE SEQUENCE [LARGE SCALE GENOMIC DNA]</scope>
    <source>
        <strain evidence="1 2">RCC2812</strain>
    </source>
</reference>
<dbReference type="RefSeq" id="WP_198442672.1">
    <property type="nucleotide sequence ID" value="NZ_CBCSHE010000007.1"/>
</dbReference>
<dbReference type="Proteomes" id="UP000595224">
    <property type="component" value="Chromosome"/>
</dbReference>
<proteinExistence type="predicted"/>
<evidence type="ECO:0000313" key="2">
    <source>
        <dbReference type="Proteomes" id="UP000595224"/>
    </source>
</evidence>